<evidence type="ECO:0008006" key="3">
    <source>
        <dbReference type="Google" id="ProtNLM"/>
    </source>
</evidence>
<dbReference type="RefSeq" id="WP_032626149.1">
    <property type="nucleotide sequence ID" value="NZ_JPQU01000018.1"/>
</dbReference>
<evidence type="ECO:0000313" key="2">
    <source>
        <dbReference type="Proteomes" id="UP000028631"/>
    </source>
</evidence>
<keyword evidence="2" id="KW-1185">Reference proteome</keyword>
<protein>
    <recommendedName>
        <fullName evidence="3">DUF3077 domain-containing protein</fullName>
    </recommendedName>
</protein>
<evidence type="ECO:0000313" key="1">
    <source>
        <dbReference type="EMBL" id="KFE57413.1"/>
    </source>
</evidence>
<dbReference type="AlphaFoldDB" id="A0A085VPQ0"/>
<dbReference type="PATRIC" id="fig|317.175.peg.750"/>
<comment type="caution">
    <text evidence="1">The sequence shown here is derived from an EMBL/GenBank/DDBJ whole genome shotgun (WGS) entry which is preliminary data.</text>
</comment>
<accession>A0A085VPQ0</accession>
<name>A0A085VPQ0_PSESX</name>
<dbReference type="Pfam" id="PF19619">
    <property type="entry name" value="DUF6124"/>
    <property type="match status" value="1"/>
</dbReference>
<dbReference type="EMBL" id="JPQU01000018">
    <property type="protein sequence ID" value="KFE57413.1"/>
    <property type="molecule type" value="Genomic_DNA"/>
</dbReference>
<dbReference type="Proteomes" id="UP000028631">
    <property type="component" value="Unassembled WGS sequence"/>
</dbReference>
<reference evidence="1 2" key="1">
    <citation type="submission" date="2014-07" db="EMBL/GenBank/DDBJ databases">
        <title>Draft Genome Sequences of Environmental Pseudomonas syringae strains.</title>
        <authorList>
            <person name="Baltrus D.A."/>
            <person name="Berge O."/>
            <person name="Morris C."/>
        </authorList>
    </citation>
    <scope>NUCLEOTIDE SEQUENCE [LARGE SCALE GENOMIC DNA]</scope>
    <source>
        <strain evidence="1 2">GAW0119</strain>
    </source>
</reference>
<dbReference type="OrthoDB" id="7014028at2"/>
<gene>
    <name evidence="1" type="ORF">IV01_03560</name>
</gene>
<organism evidence="1 2">
    <name type="scientific">Pseudomonas syringae</name>
    <dbReference type="NCBI Taxonomy" id="317"/>
    <lineage>
        <taxon>Bacteria</taxon>
        <taxon>Pseudomonadati</taxon>
        <taxon>Pseudomonadota</taxon>
        <taxon>Gammaproteobacteria</taxon>
        <taxon>Pseudomonadales</taxon>
        <taxon>Pseudomonadaceae</taxon>
        <taxon>Pseudomonas</taxon>
    </lineage>
</organism>
<proteinExistence type="predicted"/>
<sequence>MLNTFTEIPDAPEPVLKPSAVKRALSYYLPVCTPQSEEAGEFIDIEATLNHASEFLRCAAATASELGEMLSGSNRDLALTAMHMVEMAKVMVDRSLECVEVV</sequence>